<comment type="subcellular location">
    <subcellularLocation>
        <location evidence="1">Membrane</location>
        <topology evidence="1">Multi-pass membrane protein</topology>
    </subcellularLocation>
</comment>
<evidence type="ECO:0000256" key="4">
    <source>
        <dbReference type="ARBA" id="ARBA00022989"/>
    </source>
</evidence>
<dbReference type="Proteomes" id="UP000838100">
    <property type="component" value="Unassembled WGS sequence"/>
</dbReference>
<evidence type="ECO:0000313" key="9">
    <source>
        <dbReference type="Proteomes" id="UP000838100"/>
    </source>
</evidence>
<dbReference type="InterPro" id="IPR000620">
    <property type="entry name" value="EamA_dom"/>
</dbReference>
<keyword evidence="9" id="KW-1185">Reference proteome</keyword>
<keyword evidence="4 6" id="KW-1133">Transmembrane helix</keyword>
<evidence type="ECO:0000256" key="2">
    <source>
        <dbReference type="ARBA" id="ARBA00007362"/>
    </source>
</evidence>
<evidence type="ECO:0000256" key="1">
    <source>
        <dbReference type="ARBA" id="ARBA00004141"/>
    </source>
</evidence>
<feature type="transmembrane region" description="Helical" evidence="6">
    <location>
        <begin position="189"/>
        <end position="206"/>
    </location>
</feature>
<feature type="transmembrane region" description="Helical" evidence="6">
    <location>
        <begin position="91"/>
        <end position="112"/>
    </location>
</feature>
<feature type="transmembrane region" description="Helical" evidence="6">
    <location>
        <begin position="32"/>
        <end position="55"/>
    </location>
</feature>
<proteinExistence type="inferred from homology"/>
<comment type="caution">
    <text evidence="8">The sequence shown here is derived from an EMBL/GenBank/DDBJ whole genome shotgun (WGS) entry which is preliminary data.</text>
</comment>
<evidence type="ECO:0000259" key="7">
    <source>
        <dbReference type="Pfam" id="PF00892"/>
    </source>
</evidence>
<feature type="domain" description="EamA" evidence="7">
    <location>
        <begin position="6"/>
        <end position="136"/>
    </location>
</feature>
<evidence type="ECO:0000313" key="8">
    <source>
        <dbReference type="EMBL" id="CAH0990508.1"/>
    </source>
</evidence>
<evidence type="ECO:0000256" key="5">
    <source>
        <dbReference type="ARBA" id="ARBA00023136"/>
    </source>
</evidence>
<feature type="transmembrane region" description="Helical" evidence="6">
    <location>
        <begin position="67"/>
        <end position="85"/>
    </location>
</feature>
<keyword evidence="3 6" id="KW-0812">Transmembrane</keyword>
<dbReference type="PANTHER" id="PTHR32322">
    <property type="entry name" value="INNER MEMBRANE TRANSPORTER"/>
    <property type="match status" value="1"/>
</dbReference>
<dbReference type="Pfam" id="PF00892">
    <property type="entry name" value="EamA"/>
    <property type="match status" value="2"/>
</dbReference>
<comment type="similarity">
    <text evidence="2">Belongs to the EamA transporter family.</text>
</comment>
<feature type="transmembrane region" description="Helical" evidence="6">
    <location>
        <begin position="274"/>
        <end position="292"/>
    </location>
</feature>
<dbReference type="SUPFAM" id="SSF103481">
    <property type="entry name" value="Multidrug resistance efflux transporter EmrE"/>
    <property type="match status" value="2"/>
</dbReference>
<feature type="transmembrane region" description="Helical" evidence="6">
    <location>
        <begin position="154"/>
        <end position="177"/>
    </location>
</feature>
<accession>A0ABN8EDT1</accession>
<feature type="transmembrane region" description="Helical" evidence="6">
    <location>
        <begin position="248"/>
        <end position="268"/>
    </location>
</feature>
<dbReference type="PANTHER" id="PTHR32322:SF2">
    <property type="entry name" value="EAMA DOMAIN-CONTAINING PROTEIN"/>
    <property type="match status" value="1"/>
</dbReference>
<evidence type="ECO:0000256" key="3">
    <source>
        <dbReference type="ARBA" id="ARBA00022692"/>
    </source>
</evidence>
<keyword evidence="5 6" id="KW-0472">Membrane</keyword>
<feature type="transmembrane region" description="Helical" evidence="6">
    <location>
        <begin position="218"/>
        <end position="241"/>
    </location>
</feature>
<organism evidence="8 9">
    <name type="scientific">Sinobacterium norvegicum</name>
    <dbReference type="NCBI Taxonomy" id="1641715"/>
    <lineage>
        <taxon>Bacteria</taxon>
        <taxon>Pseudomonadati</taxon>
        <taxon>Pseudomonadota</taxon>
        <taxon>Gammaproteobacteria</taxon>
        <taxon>Cellvibrionales</taxon>
        <taxon>Spongiibacteraceae</taxon>
        <taxon>Sinobacterium</taxon>
    </lineage>
</organism>
<feature type="domain" description="EamA" evidence="7">
    <location>
        <begin position="156"/>
        <end position="289"/>
    </location>
</feature>
<evidence type="ECO:0000256" key="6">
    <source>
        <dbReference type="SAM" id="Phobius"/>
    </source>
</evidence>
<dbReference type="RefSeq" id="WP_237443191.1">
    <property type="nucleotide sequence ID" value="NZ_CAKLPX010000001.1"/>
</dbReference>
<gene>
    <name evidence="8" type="ORF">SIN8267_00600</name>
</gene>
<reference evidence="8" key="1">
    <citation type="submission" date="2021-12" db="EMBL/GenBank/DDBJ databases">
        <authorList>
            <person name="Rodrigo-Torres L."/>
            <person name="Arahal R. D."/>
            <person name="Lucena T."/>
        </authorList>
    </citation>
    <scope>NUCLEOTIDE SEQUENCE</scope>
    <source>
        <strain evidence="8">CECT 8267</strain>
    </source>
</reference>
<dbReference type="InterPro" id="IPR050638">
    <property type="entry name" value="AA-Vitamin_Transporters"/>
</dbReference>
<protein>
    <recommendedName>
        <fullName evidence="7">EamA domain-containing protein</fullName>
    </recommendedName>
</protein>
<feature type="transmembrane region" description="Helical" evidence="6">
    <location>
        <begin position="119"/>
        <end position="142"/>
    </location>
</feature>
<sequence>MSVPIAYLAVVVVWSTTPLAIKWSSDSSVTPFAAVSARMFIAAVIACVVVALFRANAGLKRENIKHYCVASLGIFPTMPLVYWGAQFIPSGLISVIYALSPFLITLITVVFFGAKQWSIMRYLALSIALGGLLLVSIDQWLQSGVEGGYPFVDIAWAILAVFGATVLFSLSSVLVKYQPRNIDPLEQTLGTLTFSIPGLVLSWLLLDGSFPQVISTEAMMSTLYLAIVGSLIAYFSFFYVLSALPVSVSGLIPLITPGIAVWLGAVVAGEPVTLMMVLGSVLILLGLLLHELPKWRGDC</sequence>
<dbReference type="InterPro" id="IPR037185">
    <property type="entry name" value="EmrE-like"/>
</dbReference>
<dbReference type="EMBL" id="CAKLPX010000001">
    <property type="protein sequence ID" value="CAH0990508.1"/>
    <property type="molecule type" value="Genomic_DNA"/>
</dbReference>
<name>A0ABN8EDT1_9GAMM</name>